<keyword evidence="2" id="KW-1185">Reference proteome</keyword>
<protein>
    <submittedName>
        <fullName evidence="1">Uncharacterized protein</fullName>
    </submittedName>
</protein>
<gene>
    <name evidence="1" type="ORF">LAUMK13_01318</name>
</gene>
<reference evidence="1 2" key="1">
    <citation type="submission" date="2018-09" db="EMBL/GenBank/DDBJ databases">
        <authorList>
            <person name="Tagini F."/>
        </authorList>
    </citation>
    <scope>NUCLEOTIDE SEQUENCE [LARGE SCALE GENOMIC DNA]</scope>
    <source>
        <strain evidence="1 2">MK13</strain>
    </source>
</reference>
<evidence type="ECO:0000313" key="2">
    <source>
        <dbReference type="Proteomes" id="UP000267289"/>
    </source>
</evidence>
<accession>A0A498PWY5</accession>
<dbReference type="Proteomes" id="UP000267289">
    <property type="component" value="Unassembled WGS sequence"/>
</dbReference>
<organism evidence="1 2">
    <name type="scientific">Mycobacterium innocens</name>
    <dbReference type="NCBI Taxonomy" id="2341083"/>
    <lineage>
        <taxon>Bacteria</taxon>
        <taxon>Bacillati</taxon>
        <taxon>Actinomycetota</taxon>
        <taxon>Actinomycetes</taxon>
        <taxon>Mycobacteriales</taxon>
        <taxon>Mycobacteriaceae</taxon>
        <taxon>Mycobacterium</taxon>
    </lineage>
</organism>
<evidence type="ECO:0000313" key="1">
    <source>
        <dbReference type="EMBL" id="VBA36772.1"/>
    </source>
</evidence>
<sequence length="83" mass="9627">MFEQLLDDVQHGRTFVRMTATIGLQSTEKDEEIIKAAMRSGERKSDVIPRALPLLEREVWIKQARTDAERLRDEDVSTEPDAW</sequence>
<dbReference type="AlphaFoldDB" id="A0A498PWY5"/>
<dbReference type="EMBL" id="UPHQ01000052">
    <property type="protein sequence ID" value="VBA36772.1"/>
    <property type="molecule type" value="Genomic_DNA"/>
</dbReference>
<name>A0A498PWY5_9MYCO</name>
<proteinExistence type="predicted"/>